<dbReference type="Proteomes" id="UP000002526">
    <property type="component" value="Chromosome"/>
</dbReference>
<reference evidence="3" key="1">
    <citation type="journal article" date="2002" name="DNA Res.">
        <title>Complete genomic sequence of nitrogen-fixing symbiotic bacterium Bradyrhizobium japonicum USDA110.</title>
        <authorList>
            <person name="Kaneko T."/>
            <person name="Nakamura Y."/>
            <person name="Sato S."/>
            <person name="Minamisawa K."/>
            <person name="Uchiumi T."/>
            <person name="Sasamoto S."/>
            <person name="Watanabe A."/>
            <person name="Idesawa K."/>
            <person name="Iriguchi M."/>
            <person name="Kawashima K."/>
            <person name="Kohara M."/>
            <person name="Matsumoto M."/>
            <person name="Shimpo S."/>
            <person name="Tsuruoka H."/>
            <person name="Wada T."/>
            <person name="Yamada M."/>
            <person name="Tabata S."/>
        </authorList>
    </citation>
    <scope>NUCLEOTIDE SEQUENCE [LARGE SCALE GENOMIC DNA]</scope>
    <source>
        <strain evidence="3">JCM 10833 / BCRC 13528 / IAM 13628 / NBRC 14792 / USDA 110</strain>
    </source>
</reference>
<protein>
    <submittedName>
        <fullName evidence="2">Bll1963 protein</fullName>
    </submittedName>
</protein>
<proteinExistence type="predicted"/>
<dbReference type="AlphaFoldDB" id="H7C6M4"/>
<dbReference type="KEGG" id="bja:bll1963"/>
<sequence length="122" mass="13336">MSQRCISPPCERETAPQLFEIGSIRLKRRCGNQRGNSLEELLRSELDAALARPRYGRGMKAGHEGTPRYGHRHGSQPRSLTGSFGSIKIAVPRARLDTRDGGRPNGRANCCGLARIASALPK</sequence>
<dbReference type="eggNOG" id="ENOG5032PUH">
    <property type="taxonomic scope" value="Bacteria"/>
</dbReference>
<dbReference type="PATRIC" id="fig|224911.44.peg.1460"/>
<feature type="region of interest" description="Disordered" evidence="1">
    <location>
        <begin position="53"/>
        <end position="84"/>
    </location>
</feature>
<evidence type="ECO:0000313" key="2">
    <source>
        <dbReference type="EMBL" id="BAC47228.1"/>
    </source>
</evidence>
<dbReference type="OrthoDB" id="165209at2"/>
<gene>
    <name evidence="2" type="ordered locus">bll1963</name>
</gene>
<dbReference type="EnsemblBacteria" id="BAC47228">
    <property type="protein sequence ID" value="BAC47228"/>
    <property type="gene ID" value="BAC47228"/>
</dbReference>
<dbReference type="HOGENOM" id="CLU_2022287_0_0_5"/>
<evidence type="ECO:0000256" key="1">
    <source>
        <dbReference type="SAM" id="MobiDB-lite"/>
    </source>
</evidence>
<dbReference type="EMBL" id="BA000040">
    <property type="protein sequence ID" value="BAC47228.1"/>
    <property type="molecule type" value="Genomic_DNA"/>
</dbReference>
<organism evidence="2 3">
    <name type="scientific">Bradyrhizobium diazoefficiens (strain JCM 10833 / BCRC 13528 / IAM 13628 / NBRC 14792 / USDA 110)</name>
    <dbReference type="NCBI Taxonomy" id="224911"/>
    <lineage>
        <taxon>Bacteria</taxon>
        <taxon>Pseudomonadati</taxon>
        <taxon>Pseudomonadota</taxon>
        <taxon>Alphaproteobacteria</taxon>
        <taxon>Hyphomicrobiales</taxon>
        <taxon>Nitrobacteraceae</taxon>
        <taxon>Bradyrhizobium</taxon>
    </lineage>
</organism>
<accession>H7C6M4</accession>
<name>H7C6M4_BRADU</name>
<keyword evidence="3" id="KW-1185">Reference proteome</keyword>
<dbReference type="InParanoid" id="H7C6M4"/>
<evidence type="ECO:0000313" key="3">
    <source>
        <dbReference type="Proteomes" id="UP000002526"/>
    </source>
</evidence>